<keyword evidence="2" id="KW-0808">Transferase</keyword>
<dbReference type="InterPro" id="IPR029044">
    <property type="entry name" value="Nucleotide-diphossugar_trans"/>
</dbReference>
<feature type="domain" description="Glycosyltransferase 2-like" evidence="1">
    <location>
        <begin position="7"/>
        <end position="110"/>
    </location>
</feature>
<reference evidence="2 3" key="1">
    <citation type="submission" date="2018-06" db="EMBL/GenBank/DDBJ databases">
        <title>Genomic Encyclopedia of Type Strains, Phase III (KMG-III): the genomes of soil and plant-associated and newly described type strains.</title>
        <authorList>
            <person name="Whitman W."/>
        </authorList>
    </citation>
    <scope>NUCLEOTIDE SEQUENCE [LARGE SCALE GENOMIC DNA]</scope>
    <source>
        <strain evidence="2 3">CECT 7730</strain>
    </source>
</reference>
<dbReference type="Gene3D" id="3.90.550.10">
    <property type="entry name" value="Spore Coat Polysaccharide Biosynthesis Protein SpsA, Chain A"/>
    <property type="match status" value="1"/>
</dbReference>
<organism evidence="2 3">
    <name type="scientific">Marinomonas alcarazii</name>
    <dbReference type="NCBI Taxonomy" id="491949"/>
    <lineage>
        <taxon>Bacteria</taxon>
        <taxon>Pseudomonadati</taxon>
        <taxon>Pseudomonadota</taxon>
        <taxon>Gammaproteobacteria</taxon>
        <taxon>Oceanospirillales</taxon>
        <taxon>Oceanospirillaceae</taxon>
        <taxon>Marinomonas</taxon>
    </lineage>
</organism>
<dbReference type="AlphaFoldDB" id="A0A318UTK4"/>
<evidence type="ECO:0000313" key="2">
    <source>
        <dbReference type="EMBL" id="PYF79846.1"/>
    </source>
</evidence>
<sequence>MMRDIDIVMASYNGADYVAEQIFSMMNADSFHEKIDKIIVSDDNSIDGTAEILDSLDFERIDFSLNDGENGVIYNFANAFSKSTADYIIISDQDDVWLNNKIDVLYKGIKSIEINKKTPALFFTDLKVVDQDLNVISGSFWDFQKIDPKLSESLKGILLKNISPGCAMIINRALLLKAQPFPRDILMHDWWLLLVAKVFGSVGFSEEKTFLYRQHDKNVLGARRKKILEKLGNFISNDESSLDRVFKQVVMLDKLLPDENENKEVVKSFFNSKEKSYALRFKFLFNFFNRKLTFSENFSLFVWVFSGFIK</sequence>
<comment type="caution">
    <text evidence="2">The sequence shown here is derived from an EMBL/GenBank/DDBJ whole genome shotgun (WGS) entry which is preliminary data.</text>
</comment>
<name>A0A318UTK4_9GAMM</name>
<protein>
    <submittedName>
        <fullName evidence="2">Glycosyl transferase family 2</fullName>
    </submittedName>
</protein>
<dbReference type="PANTHER" id="PTHR22916">
    <property type="entry name" value="GLYCOSYLTRANSFERASE"/>
    <property type="match status" value="1"/>
</dbReference>
<dbReference type="GO" id="GO:0016758">
    <property type="term" value="F:hexosyltransferase activity"/>
    <property type="evidence" value="ECO:0007669"/>
    <property type="project" value="UniProtKB-ARBA"/>
</dbReference>
<dbReference type="InterPro" id="IPR001173">
    <property type="entry name" value="Glyco_trans_2-like"/>
</dbReference>
<keyword evidence="3" id="KW-1185">Reference proteome</keyword>
<dbReference type="RefSeq" id="WP_110576603.1">
    <property type="nucleotide sequence ID" value="NZ_QKLW01000007.1"/>
</dbReference>
<evidence type="ECO:0000313" key="3">
    <source>
        <dbReference type="Proteomes" id="UP000247551"/>
    </source>
</evidence>
<evidence type="ECO:0000259" key="1">
    <source>
        <dbReference type="Pfam" id="PF00535"/>
    </source>
</evidence>
<dbReference type="SUPFAM" id="SSF53448">
    <property type="entry name" value="Nucleotide-diphospho-sugar transferases"/>
    <property type="match status" value="1"/>
</dbReference>
<dbReference type="Proteomes" id="UP000247551">
    <property type="component" value="Unassembled WGS sequence"/>
</dbReference>
<dbReference type="PANTHER" id="PTHR22916:SF3">
    <property type="entry name" value="UDP-GLCNAC:BETAGAL BETA-1,3-N-ACETYLGLUCOSAMINYLTRANSFERASE-LIKE PROTEIN 1"/>
    <property type="match status" value="1"/>
</dbReference>
<gene>
    <name evidence="2" type="ORF">DFP75_10711</name>
</gene>
<accession>A0A318UTK4</accession>
<dbReference type="EMBL" id="QKLW01000007">
    <property type="protein sequence ID" value="PYF79846.1"/>
    <property type="molecule type" value="Genomic_DNA"/>
</dbReference>
<proteinExistence type="predicted"/>
<dbReference type="Pfam" id="PF00535">
    <property type="entry name" value="Glycos_transf_2"/>
    <property type="match status" value="1"/>
</dbReference>